<feature type="compositionally biased region" description="Pro residues" evidence="12">
    <location>
        <begin position="378"/>
        <end position="399"/>
    </location>
</feature>
<evidence type="ECO:0000256" key="2">
    <source>
        <dbReference type="ARBA" id="ARBA00012513"/>
    </source>
</evidence>
<comment type="catalytic activity">
    <reaction evidence="11">
        <text>L-seryl-[protein] + ATP = O-phospho-L-seryl-[protein] + ADP + H(+)</text>
        <dbReference type="Rhea" id="RHEA:17989"/>
        <dbReference type="Rhea" id="RHEA-COMP:9863"/>
        <dbReference type="Rhea" id="RHEA-COMP:11604"/>
        <dbReference type="ChEBI" id="CHEBI:15378"/>
        <dbReference type="ChEBI" id="CHEBI:29999"/>
        <dbReference type="ChEBI" id="CHEBI:30616"/>
        <dbReference type="ChEBI" id="CHEBI:83421"/>
        <dbReference type="ChEBI" id="CHEBI:456216"/>
        <dbReference type="EC" id="2.7.11.1"/>
    </reaction>
</comment>
<dbReference type="PANTHER" id="PTHR45723">
    <property type="entry name" value="SERINE/THREONINE-PROTEIN KINASE RIO1"/>
    <property type="match status" value="1"/>
</dbReference>
<evidence type="ECO:0000313" key="14">
    <source>
        <dbReference type="EMBL" id="BDG10712.1"/>
    </source>
</evidence>
<dbReference type="RefSeq" id="WP_248343223.1">
    <property type="nucleotide sequence ID" value="NZ_AP025592.1"/>
</dbReference>
<evidence type="ECO:0000256" key="8">
    <source>
        <dbReference type="ARBA" id="ARBA00022840"/>
    </source>
</evidence>
<sequence>MNDPLQQLLADGVIDQVVARLKSGKEADIWLVQHGSEVVAAKVYKDLHARNFRNNAAYKEGRQVRDSRTQRAMDRGSRFGQQAAEEAWKAKESDALHQLHAAGVRVPRPVMFYEGVLLMEAVVDAEGHAAPRLVETAVPPERAAEWYADLRQQVVRMLCCDLIHGDLSPYNVLLAWNGPTVIDFPQVVGAAHNSQAERFFERDLETIRRFFAPLDPAVAAAAGDAREIWRAYVRRELTPDFVPTGRLPPEPARHGRHERHGGRSHERDRKPHGGRHGGPQPHAGGKPAQSGAPQGGGRAAQSGPQRGAPNRPAQPTPPQTGAPNRPAQPPSPPRGEGRGGAARSTPQHHGGGRPAHSGPRGAPSRPAQPPQAGAPNRPAQPTPPQSGAPSRPALPPSPPRGEGRGGAARSTPQPHAGGRPAHPGPHRGQQGRPAQSPSPPAAESRGGAARSAPPPHVRRDARGGPRDDRRGGHPPRPPRREPPGPLVTYVTRPPLSPPQPKPPGEDDKPGRPPHGKR</sequence>
<gene>
    <name evidence="14" type="ORF">AMPC_38250</name>
</gene>
<reference evidence="15" key="1">
    <citation type="journal article" date="2022" name="Int. J. Syst. Evol. Microbiol.">
        <title>Anaeromyxobacter oryzae sp. nov., Anaeromyxobacter diazotrophicus sp. nov. and Anaeromyxobacter paludicola sp. nov., isolated from paddy soils.</title>
        <authorList>
            <person name="Itoh H."/>
            <person name="Xu Z."/>
            <person name="Mise K."/>
            <person name="Masuda Y."/>
            <person name="Ushijima N."/>
            <person name="Hayakawa C."/>
            <person name="Shiratori Y."/>
            <person name="Senoo K."/>
        </authorList>
    </citation>
    <scope>NUCLEOTIDE SEQUENCE [LARGE SCALE GENOMIC DNA]</scope>
    <source>
        <strain evidence="15">Red630</strain>
    </source>
</reference>
<keyword evidence="3" id="KW-0723">Serine/threonine-protein kinase</keyword>
<feature type="compositionally biased region" description="Pro residues" evidence="12">
    <location>
        <begin position="312"/>
        <end position="333"/>
    </location>
</feature>
<feature type="region of interest" description="Disordered" evidence="12">
    <location>
        <begin position="240"/>
        <end position="517"/>
    </location>
</feature>
<evidence type="ECO:0000256" key="5">
    <source>
        <dbReference type="ARBA" id="ARBA00022723"/>
    </source>
</evidence>
<comment type="similarity">
    <text evidence="1">Belongs to the protein kinase superfamily. RIO-type Ser/Thr kinase family.</text>
</comment>
<evidence type="ECO:0000256" key="12">
    <source>
        <dbReference type="SAM" id="MobiDB-lite"/>
    </source>
</evidence>
<evidence type="ECO:0000259" key="13">
    <source>
        <dbReference type="SMART" id="SM00090"/>
    </source>
</evidence>
<evidence type="ECO:0000313" key="15">
    <source>
        <dbReference type="Proteomes" id="UP001162734"/>
    </source>
</evidence>
<dbReference type="Gene3D" id="3.30.200.20">
    <property type="entry name" value="Phosphorylase Kinase, domain 1"/>
    <property type="match status" value="1"/>
</dbReference>
<evidence type="ECO:0000256" key="11">
    <source>
        <dbReference type="ARBA" id="ARBA00048679"/>
    </source>
</evidence>
<dbReference type="EMBL" id="AP025592">
    <property type="protein sequence ID" value="BDG10712.1"/>
    <property type="molecule type" value="Genomic_DNA"/>
</dbReference>
<evidence type="ECO:0000256" key="9">
    <source>
        <dbReference type="ARBA" id="ARBA00022842"/>
    </source>
</evidence>
<dbReference type="InterPro" id="IPR051272">
    <property type="entry name" value="RIO-type_Ser/Thr_kinase"/>
</dbReference>
<dbReference type="SUPFAM" id="SSF56112">
    <property type="entry name" value="Protein kinase-like (PK-like)"/>
    <property type="match status" value="1"/>
</dbReference>
<name>A0ABM7XFM8_9BACT</name>
<evidence type="ECO:0000256" key="7">
    <source>
        <dbReference type="ARBA" id="ARBA00022777"/>
    </source>
</evidence>
<dbReference type="Proteomes" id="UP001162734">
    <property type="component" value="Chromosome"/>
</dbReference>
<keyword evidence="9" id="KW-0460">Magnesium</keyword>
<dbReference type="InterPro" id="IPR000687">
    <property type="entry name" value="RIO_kinase"/>
</dbReference>
<evidence type="ECO:0000256" key="6">
    <source>
        <dbReference type="ARBA" id="ARBA00022741"/>
    </source>
</evidence>
<evidence type="ECO:0000256" key="1">
    <source>
        <dbReference type="ARBA" id="ARBA00009196"/>
    </source>
</evidence>
<dbReference type="InterPro" id="IPR011009">
    <property type="entry name" value="Kinase-like_dom_sf"/>
</dbReference>
<feature type="domain" description="RIO kinase" evidence="13">
    <location>
        <begin position="3"/>
        <end position="230"/>
    </location>
</feature>
<evidence type="ECO:0000256" key="3">
    <source>
        <dbReference type="ARBA" id="ARBA00022527"/>
    </source>
</evidence>
<keyword evidence="4" id="KW-0808">Transferase</keyword>
<feature type="compositionally biased region" description="Low complexity" evidence="12">
    <location>
        <begin position="407"/>
        <end position="451"/>
    </location>
</feature>
<feature type="compositionally biased region" description="Basic and acidic residues" evidence="12">
    <location>
        <begin position="261"/>
        <end position="271"/>
    </location>
</feature>
<accession>A0ABM7XFM8</accession>
<feature type="compositionally biased region" description="Basic and acidic residues" evidence="12">
    <location>
        <begin position="457"/>
        <end position="471"/>
    </location>
</feature>
<comment type="catalytic activity">
    <reaction evidence="10">
        <text>L-threonyl-[protein] + ATP = O-phospho-L-threonyl-[protein] + ADP + H(+)</text>
        <dbReference type="Rhea" id="RHEA:46608"/>
        <dbReference type="Rhea" id="RHEA-COMP:11060"/>
        <dbReference type="Rhea" id="RHEA-COMP:11605"/>
        <dbReference type="ChEBI" id="CHEBI:15378"/>
        <dbReference type="ChEBI" id="CHEBI:30013"/>
        <dbReference type="ChEBI" id="CHEBI:30616"/>
        <dbReference type="ChEBI" id="CHEBI:61977"/>
        <dbReference type="ChEBI" id="CHEBI:456216"/>
        <dbReference type="EC" id="2.7.11.1"/>
    </reaction>
</comment>
<keyword evidence="5" id="KW-0479">Metal-binding</keyword>
<keyword evidence="15" id="KW-1185">Reference proteome</keyword>
<keyword evidence="8" id="KW-0067">ATP-binding</keyword>
<dbReference type="SMART" id="SM00090">
    <property type="entry name" value="RIO"/>
    <property type="match status" value="1"/>
</dbReference>
<dbReference type="Gene3D" id="1.10.510.10">
    <property type="entry name" value="Transferase(Phosphotransferase) domain 1"/>
    <property type="match status" value="1"/>
</dbReference>
<evidence type="ECO:0000256" key="4">
    <source>
        <dbReference type="ARBA" id="ARBA00022679"/>
    </source>
</evidence>
<keyword evidence="7" id="KW-0418">Kinase</keyword>
<organism evidence="14 15">
    <name type="scientific">Anaeromyxobacter paludicola</name>
    <dbReference type="NCBI Taxonomy" id="2918171"/>
    <lineage>
        <taxon>Bacteria</taxon>
        <taxon>Pseudomonadati</taxon>
        <taxon>Myxococcota</taxon>
        <taxon>Myxococcia</taxon>
        <taxon>Myxococcales</taxon>
        <taxon>Cystobacterineae</taxon>
        <taxon>Anaeromyxobacteraceae</taxon>
        <taxon>Anaeromyxobacter</taxon>
    </lineage>
</organism>
<evidence type="ECO:0000256" key="10">
    <source>
        <dbReference type="ARBA" id="ARBA00047899"/>
    </source>
</evidence>
<dbReference type="EC" id="2.7.11.1" evidence="2"/>
<dbReference type="Pfam" id="PF01163">
    <property type="entry name" value="RIO1"/>
    <property type="match status" value="1"/>
</dbReference>
<protein>
    <recommendedName>
        <fullName evidence="2">non-specific serine/threonine protein kinase</fullName>
        <ecNumber evidence="2">2.7.11.1</ecNumber>
    </recommendedName>
</protein>
<dbReference type="InterPro" id="IPR018934">
    <property type="entry name" value="RIO_dom"/>
</dbReference>
<proteinExistence type="inferred from homology"/>
<keyword evidence="6" id="KW-0547">Nucleotide-binding</keyword>